<dbReference type="PANTHER" id="PTHR43280:SF2">
    <property type="entry name" value="HTH-TYPE TRANSCRIPTIONAL REGULATOR EXSA"/>
    <property type="match status" value="1"/>
</dbReference>
<dbReference type="Pfam" id="PF12833">
    <property type="entry name" value="HTH_18"/>
    <property type="match status" value="1"/>
</dbReference>
<reference evidence="6" key="1">
    <citation type="submission" date="2022-05" db="EMBL/GenBank/DDBJ databases">
        <title>Novel bacterial taxa in a minimal lignocellulolytic consortium and its capacity to transform plastics disclosed by genome-resolved metagenomics.</title>
        <authorList>
            <person name="Rodriguez C.A.D."/>
            <person name="Diaz-Garcia L."/>
            <person name="Herrera K."/>
            <person name="Tarazona N.A."/>
            <person name="Sproer C."/>
            <person name="Overmann J."/>
            <person name="Jimenez D.J."/>
        </authorList>
    </citation>
    <scope>NUCLEOTIDE SEQUENCE</scope>
    <source>
        <strain evidence="6">MAG5</strain>
    </source>
</reference>
<feature type="domain" description="HTH araC/xylS-type" evidence="4">
    <location>
        <begin position="171"/>
        <end position="269"/>
    </location>
</feature>
<keyword evidence="3" id="KW-0804">Transcription</keyword>
<dbReference type="PROSITE" id="PS00041">
    <property type="entry name" value="HTH_ARAC_FAMILY_1"/>
    <property type="match status" value="1"/>
</dbReference>
<keyword evidence="1" id="KW-0805">Transcription regulation</keyword>
<dbReference type="AlphaFoldDB" id="A0A9J6ZJY0"/>
<feature type="domain" description="Fe/B12 periplasmic-binding" evidence="5">
    <location>
        <begin position="272"/>
        <end position="534"/>
    </location>
</feature>
<accession>A0A9J6ZJY0</accession>
<keyword evidence="2" id="KW-0238">DNA-binding</keyword>
<dbReference type="InterPro" id="IPR009057">
    <property type="entry name" value="Homeodomain-like_sf"/>
</dbReference>
<gene>
    <name evidence="6" type="ORF">NAG76_07785</name>
</gene>
<sequence>MKNISTELTNIINTPFVFHYPQTVIELSKLIANKPPHHSIQNRYIIIVTSGKCRVSTTEEQLIVQAGNVAHYNYDNNSSITSLEKSQLQGVAIEYVTAGASNKKERSFQQGLIIDHASTRLVQLADKLLEQWNLQNYENSLSIQQVFSDLLAEIHRNSQLITNDKSEDWLQKILLYMGQRYYSTITRSDMAELAGVSPEHFSRVFRKEIGQTFNSHLNLLRIRKAQQLLLTQQLNLSQLALEVGYEEGTYLSRKFKQVVGTSPSVFIRKEKKVVSLNYNYTACLRALGIMPELAPYSHWLASREHIPQTKHLSIDHMSFDNVCDAISAVRPDVIINYCIEQENAAMLTIAPVIAIPFREMSWRDQFHLISEVVDRRNQANVWLQKYDDLCTDLNNNLNRRNTTRGSAIVWEFGDKKVYCYDSSYGRGCHILYGELNYHRPDLLMKEKINERGYLEKKIKDIALYQADVIIFLNFPYSLEEKLEFKKLINSDDWLKLEAVRNKQVHFLKESSMFYGFDPLSSLAQIEILSEVLRS</sequence>
<proteinExistence type="predicted"/>
<dbReference type="SMART" id="SM00342">
    <property type="entry name" value="HTH_ARAC"/>
    <property type="match status" value="1"/>
</dbReference>
<dbReference type="Gene3D" id="3.40.50.1980">
    <property type="entry name" value="Nitrogenase molybdenum iron protein domain"/>
    <property type="match status" value="2"/>
</dbReference>
<name>A0A9J6ZJY0_9BACL</name>
<dbReference type="Gene3D" id="1.10.10.60">
    <property type="entry name" value="Homeodomain-like"/>
    <property type="match status" value="2"/>
</dbReference>
<evidence type="ECO:0000259" key="5">
    <source>
        <dbReference type="PROSITE" id="PS50983"/>
    </source>
</evidence>
<dbReference type="InterPro" id="IPR002491">
    <property type="entry name" value="ABC_transptr_periplasmic_BD"/>
</dbReference>
<dbReference type="SUPFAM" id="SSF53807">
    <property type="entry name" value="Helical backbone' metal receptor"/>
    <property type="match status" value="1"/>
</dbReference>
<dbReference type="GO" id="GO:0003700">
    <property type="term" value="F:DNA-binding transcription factor activity"/>
    <property type="evidence" value="ECO:0007669"/>
    <property type="project" value="InterPro"/>
</dbReference>
<dbReference type="InterPro" id="IPR018060">
    <property type="entry name" value="HTH_AraC"/>
</dbReference>
<evidence type="ECO:0000256" key="2">
    <source>
        <dbReference type="ARBA" id="ARBA00023125"/>
    </source>
</evidence>
<dbReference type="EMBL" id="CP097899">
    <property type="protein sequence ID" value="URN96120.1"/>
    <property type="molecule type" value="Genomic_DNA"/>
</dbReference>
<dbReference type="PROSITE" id="PS50983">
    <property type="entry name" value="FE_B12_PBP"/>
    <property type="match status" value="1"/>
</dbReference>
<dbReference type="InterPro" id="IPR018062">
    <property type="entry name" value="HTH_AraC-typ_CS"/>
</dbReference>
<dbReference type="KEGG" id="plig:NAG76_07785"/>
<protein>
    <submittedName>
        <fullName evidence="6">Helix-turn-helix domain-containing protein</fullName>
    </submittedName>
</protein>
<evidence type="ECO:0000256" key="3">
    <source>
        <dbReference type="ARBA" id="ARBA00023163"/>
    </source>
</evidence>
<dbReference type="Pfam" id="PF01497">
    <property type="entry name" value="Peripla_BP_2"/>
    <property type="match status" value="1"/>
</dbReference>
<dbReference type="PROSITE" id="PS01124">
    <property type="entry name" value="HTH_ARAC_FAMILY_2"/>
    <property type="match status" value="1"/>
</dbReference>
<organism evidence="6 7">
    <name type="scientific">Candidatus Pristimantibacillus lignocellulolyticus</name>
    <dbReference type="NCBI Taxonomy" id="2994561"/>
    <lineage>
        <taxon>Bacteria</taxon>
        <taxon>Bacillati</taxon>
        <taxon>Bacillota</taxon>
        <taxon>Bacilli</taxon>
        <taxon>Bacillales</taxon>
        <taxon>Paenibacillaceae</taxon>
        <taxon>Candidatus Pristimantibacillus</taxon>
    </lineage>
</organism>
<evidence type="ECO:0000313" key="6">
    <source>
        <dbReference type="EMBL" id="URN96120.1"/>
    </source>
</evidence>
<dbReference type="PANTHER" id="PTHR43280">
    <property type="entry name" value="ARAC-FAMILY TRANSCRIPTIONAL REGULATOR"/>
    <property type="match status" value="1"/>
</dbReference>
<evidence type="ECO:0000259" key="4">
    <source>
        <dbReference type="PROSITE" id="PS01124"/>
    </source>
</evidence>
<evidence type="ECO:0000313" key="7">
    <source>
        <dbReference type="Proteomes" id="UP001056756"/>
    </source>
</evidence>
<dbReference type="Proteomes" id="UP001056756">
    <property type="component" value="Chromosome"/>
</dbReference>
<evidence type="ECO:0000256" key="1">
    <source>
        <dbReference type="ARBA" id="ARBA00023015"/>
    </source>
</evidence>
<dbReference type="SUPFAM" id="SSF46689">
    <property type="entry name" value="Homeodomain-like"/>
    <property type="match status" value="2"/>
</dbReference>
<dbReference type="GO" id="GO:0043565">
    <property type="term" value="F:sequence-specific DNA binding"/>
    <property type="evidence" value="ECO:0007669"/>
    <property type="project" value="InterPro"/>
</dbReference>